<accession>A0A1E5JKR9</accession>
<gene>
    <name evidence="2" type="ORF">lpari_03874</name>
</gene>
<keyword evidence="1" id="KW-0472">Membrane</keyword>
<feature type="transmembrane region" description="Helical" evidence="1">
    <location>
        <begin position="25"/>
        <end position="48"/>
    </location>
</feature>
<evidence type="ECO:0000313" key="3">
    <source>
        <dbReference type="Proteomes" id="UP000095229"/>
    </source>
</evidence>
<dbReference type="Proteomes" id="UP000095229">
    <property type="component" value="Unassembled WGS sequence"/>
</dbReference>
<keyword evidence="3" id="KW-1185">Reference proteome</keyword>
<dbReference type="EMBL" id="LSOG01000108">
    <property type="protein sequence ID" value="OEH45104.1"/>
    <property type="molecule type" value="Genomic_DNA"/>
</dbReference>
<proteinExistence type="predicted"/>
<protein>
    <submittedName>
        <fullName evidence="2">Uncharacterized protein</fullName>
    </submittedName>
</protein>
<keyword evidence="1" id="KW-1133">Transmembrane helix</keyword>
<dbReference type="AlphaFoldDB" id="A0A1E5JKR9"/>
<comment type="caution">
    <text evidence="2">The sequence shown here is derived from an EMBL/GenBank/DDBJ whole genome shotgun (WGS) entry which is preliminary data.</text>
</comment>
<keyword evidence="1" id="KW-0812">Transmembrane</keyword>
<reference evidence="2 3" key="1">
    <citation type="submission" date="2016-02" db="EMBL/GenBank/DDBJ databases">
        <title>Secondary metabolites in Legionella.</title>
        <authorList>
            <person name="Tobias N.J."/>
            <person name="Bode H.B."/>
        </authorList>
    </citation>
    <scope>NUCLEOTIDE SEQUENCE [LARGE SCALE GENOMIC DNA]</scope>
    <source>
        <strain evidence="2 3">DSM 19216</strain>
    </source>
</reference>
<dbReference type="PATRIC" id="fig|45071.7.peg.4168"/>
<name>A0A1E5JKR9_9GAMM</name>
<organism evidence="2 3">
    <name type="scientific">Legionella parisiensis</name>
    <dbReference type="NCBI Taxonomy" id="45071"/>
    <lineage>
        <taxon>Bacteria</taxon>
        <taxon>Pseudomonadati</taxon>
        <taxon>Pseudomonadota</taxon>
        <taxon>Gammaproteobacteria</taxon>
        <taxon>Legionellales</taxon>
        <taxon>Legionellaceae</taxon>
        <taxon>Legionella</taxon>
    </lineage>
</organism>
<sequence>MIYTYFSSMPIYIFSGSVYDRYPQVMFYLTLSLLIMSKILTNLVFNLLK</sequence>
<evidence type="ECO:0000256" key="1">
    <source>
        <dbReference type="SAM" id="Phobius"/>
    </source>
</evidence>
<evidence type="ECO:0000313" key="2">
    <source>
        <dbReference type="EMBL" id="OEH45104.1"/>
    </source>
</evidence>